<dbReference type="STRING" id="1754190.A0A1Y2B3H6"/>
<feature type="transmembrane region" description="Helical" evidence="11">
    <location>
        <begin position="298"/>
        <end position="323"/>
    </location>
</feature>
<name>A0A1Y2B3H6_9FUNG</name>
<evidence type="ECO:0000256" key="11">
    <source>
        <dbReference type="SAM" id="Phobius"/>
    </source>
</evidence>
<dbReference type="GO" id="GO:0001508">
    <property type="term" value="P:action potential"/>
    <property type="evidence" value="ECO:0007669"/>
    <property type="project" value="TreeGrafter"/>
</dbReference>
<evidence type="ECO:0000313" key="14">
    <source>
        <dbReference type="Proteomes" id="UP000193920"/>
    </source>
</evidence>
<dbReference type="OrthoDB" id="415460at2759"/>
<keyword evidence="6" id="KW-0630">Potassium</keyword>
<feature type="transmembrane region" description="Helical" evidence="11">
    <location>
        <begin position="173"/>
        <end position="197"/>
    </location>
</feature>
<proteinExistence type="predicted"/>
<organism evidence="13 14">
    <name type="scientific">Neocallimastix californiae</name>
    <dbReference type="NCBI Taxonomy" id="1754190"/>
    <lineage>
        <taxon>Eukaryota</taxon>
        <taxon>Fungi</taxon>
        <taxon>Fungi incertae sedis</taxon>
        <taxon>Chytridiomycota</taxon>
        <taxon>Chytridiomycota incertae sedis</taxon>
        <taxon>Neocallimastigomycetes</taxon>
        <taxon>Neocallimastigales</taxon>
        <taxon>Neocallimastigaceae</taxon>
        <taxon>Neocallimastix</taxon>
    </lineage>
</organism>
<sequence>MNNNNNSDITNYNSRNNNDISNYNIRNINTNDISNCNIRNNCNNNISNCNNRNNNTNDINNNNNNNSNNNNEDNIVIKMINNRNRHNHLKKESIRKRVFEIIEVAESGDYISLFYDMLMIVSIIVSLIPLAFKTSLKLFNVTDIITTILFIMDYSLRFITADFKLKKGPIKSFLMYPFTLWAIIDLLSILPSVTLLYSQFKMLRIFIMIRTLKIIRVFKTFRYSKSINIISKVIKNSKHPLMAVGSLAVGYVLTSALIIFNVESDSFDSFFDAVYWATVSLTTVGYGDIYPVTTEGRVIAMISSLCGIALVALPAGIITAGYMDSLNEMDRRRKAASSASLTSDTFTIENREI</sequence>
<dbReference type="EMBL" id="MCOG01000182">
    <property type="protein sequence ID" value="ORY29027.1"/>
    <property type="molecule type" value="Genomic_DNA"/>
</dbReference>
<comment type="caution">
    <text evidence="13">The sequence shown here is derived from an EMBL/GenBank/DDBJ whole genome shotgun (WGS) entry which is preliminary data.</text>
</comment>
<evidence type="ECO:0000256" key="10">
    <source>
        <dbReference type="ARBA" id="ARBA00023303"/>
    </source>
</evidence>
<feature type="transmembrane region" description="Helical" evidence="11">
    <location>
        <begin position="144"/>
        <end position="161"/>
    </location>
</feature>
<dbReference type="AlphaFoldDB" id="A0A1Y2B3H6"/>
<evidence type="ECO:0000259" key="12">
    <source>
        <dbReference type="Pfam" id="PF00520"/>
    </source>
</evidence>
<dbReference type="InterPro" id="IPR028325">
    <property type="entry name" value="VG_K_chnl"/>
</dbReference>
<dbReference type="Pfam" id="PF00520">
    <property type="entry name" value="Ion_trans"/>
    <property type="match status" value="1"/>
</dbReference>
<dbReference type="PANTHER" id="PTHR11537:SF254">
    <property type="entry name" value="POTASSIUM VOLTAGE-GATED CHANNEL PROTEIN SHAB"/>
    <property type="match status" value="1"/>
</dbReference>
<feature type="domain" description="Ion transport" evidence="12">
    <location>
        <begin position="114"/>
        <end position="322"/>
    </location>
</feature>
<keyword evidence="9 11" id="KW-0472">Membrane</keyword>
<keyword evidence="3" id="KW-0633">Potassium transport</keyword>
<feature type="transmembrane region" description="Helical" evidence="11">
    <location>
        <begin position="241"/>
        <end position="262"/>
    </location>
</feature>
<reference evidence="13 14" key="1">
    <citation type="submission" date="2016-08" db="EMBL/GenBank/DDBJ databases">
        <title>A Parts List for Fungal Cellulosomes Revealed by Comparative Genomics.</title>
        <authorList>
            <consortium name="DOE Joint Genome Institute"/>
            <person name="Haitjema C.H."/>
            <person name="Gilmore S.P."/>
            <person name="Henske J.K."/>
            <person name="Solomon K.V."/>
            <person name="De Groot R."/>
            <person name="Kuo A."/>
            <person name="Mondo S.J."/>
            <person name="Salamov A.A."/>
            <person name="Labutti K."/>
            <person name="Zhao Z."/>
            <person name="Chiniquy J."/>
            <person name="Barry K."/>
            <person name="Brewer H.M."/>
            <person name="Purvine S.O."/>
            <person name="Wright A.T."/>
            <person name="Boxma B."/>
            <person name="Van Alen T."/>
            <person name="Hackstein J.H."/>
            <person name="Baker S.E."/>
            <person name="Grigoriev I.V."/>
            <person name="O'Malley M.A."/>
        </authorList>
    </citation>
    <scope>NUCLEOTIDE SEQUENCE [LARGE SCALE GENOMIC DNA]</scope>
    <source>
        <strain evidence="13 14">G1</strain>
    </source>
</reference>
<keyword evidence="5" id="KW-0631">Potassium channel</keyword>
<dbReference type="SUPFAM" id="SSF81324">
    <property type="entry name" value="Voltage-gated potassium channels"/>
    <property type="match status" value="1"/>
</dbReference>
<evidence type="ECO:0000256" key="7">
    <source>
        <dbReference type="ARBA" id="ARBA00022989"/>
    </source>
</evidence>
<evidence type="ECO:0000256" key="3">
    <source>
        <dbReference type="ARBA" id="ARBA00022538"/>
    </source>
</evidence>
<dbReference type="Gene3D" id="1.10.287.70">
    <property type="match status" value="1"/>
</dbReference>
<keyword evidence="7 11" id="KW-1133">Transmembrane helix</keyword>
<evidence type="ECO:0000256" key="2">
    <source>
        <dbReference type="ARBA" id="ARBA00022448"/>
    </source>
</evidence>
<dbReference type="InterPro" id="IPR005821">
    <property type="entry name" value="Ion_trans_dom"/>
</dbReference>
<evidence type="ECO:0000256" key="4">
    <source>
        <dbReference type="ARBA" id="ARBA00022692"/>
    </source>
</evidence>
<dbReference type="GO" id="GO:0005249">
    <property type="term" value="F:voltage-gated potassium channel activity"/>
    <property type="evidence" value="ECO:0007669"/>
    <property type="project" value="InterPro"/>
</dbReference>
<comment type="subcellular location">
    <subcellularLocation>
        <location evidence="1">Membrane</location>
        <topology evidence="1">Multi-pass membrane protein</topology>
    </subcellularLocation>
</comment>
<keyword evidence="10 13" id="KW-0407">Ion channel</keyword>
<dbReference type="Proteomes" id="UP000193920">
    <property type="component" value="Unassembled WGS sequence"/>
</dbReference>
<keyword evidence="8" id="KW-0406">Ion transport</keyword>
<evidence type="ECO:0000256" key="5">
    <source>
        <dbReference type="ARBA" id="ARBA00022826"/>
    </source>
</evidence>
<keyword evidence="2" id="KW-0813">Transport</keyword>
<evidence type="ECO:0000256" key="6">
    <source>
        <dbReference type="ARBA" id="ARBA00022958"/>
    </source>
</evidence>
<evidence type="ECO:0000313" key="13">
    <source>
        <dbReference type="EMBL" id="ORY29027.1"/>
    </source>
</evidence>
<feature type="transmembrane region" description="Helical" evidence="11">
    <location>
        <begin position="113"/>
        <end position="132"/>
    </location>
</feature>
<keyword evidence="4 11" id="KW-0812">Transmembrane</keyword>
<dbReference type="PANTHER" id="PTHR11537">
    <property type="entry name" value="VOLTAGE-GATED POTASSIUM CHANNEL"/>
    <property type="match status" value="1"/>
</dbReference>
<evidence type="ECO:0000256" key="9">
    <source>
        <dbReference type="ARBA" id="ARBA00023136"/>
    </source>
</evidence>
<dbReference type="GO" id="GO:0008076">
    <property type="term" value="C:voltage-gated potassium channel complex"/>
    <property type="evidence" value="ECO:0007669"/>
    <property type="project" value="InterPro"/>
</dbReference>
<evidence type="ECO:0000256" key="1">
    <source>
        <dbReference type="ARBA" id="ARBA00004141"/>
    </source>
</evidence>
<keyword evidence="14" id="KW-1185">Reference proteome</keyword>
<dbReference type="PRINTS" id="PR00169">
    <property type="entry name" value="KCHANNEL"/>
</dbReference>
<accession>A0A1Y2B3H6</accession>
<protein>
    <submittedName>
        <fullName evidence="13">Voltage-gated potassium channel</fullName>
    </submittedName>
</protein>
<gene>
    <name evidence="13" type="ORF">LY90DRAFT_705584</name>
</gene>
<evidence type="ECO:0000256" key="8">
    <source>
        <dbReference type="ARBA" id="ARBA00023065"/>
    </source>
</evidence>